<dbReference type="Proteomes" id="UP000295632">
    <property type="component" value="Unassembled WGS sequence"/>
</dbReference>
<name>A0A4R6U8I4_9BACI</name>
<evidence type="ECO:0000313" key="2">
    <source>
        <dbReference type="Proteomes" id="UP000295632"/>
    </source>
</evidence>
<gene>
    <name evidence="1" type="ORF">EV213_102146</name>
</gene>
<keyword evidence="2" id="KW-1185">Reference proteome</keyword>
<protein>
    <submittedName>
        <fullName evidence="1">Uncharacterized protein</fullName>
    </submittedName>
</protein>
<sequence length="229" mass="26525">MATIMLRGAASWIGFVLLQQLSLRGDTVITDALSGEKQDWVGRNANIQMINENEWDSRQLAAKATLLFYCTDDRKLLDLAFSKAANKQMQVIGILHEKEWVPDLEEYASQWICHPDLYGPWQPETHPLSKPFLTKNNSEEIPYAPRTSSIMYINDAVQWIVDHEERESHIQLVNQHNQTWKESLHCSFIQAEDTRLDGFKKVQLQSQTTLTEGIEATEKWLQWIANQRK</sequence>
<dbReference type="RefSeq" id="WP_133579006.1">
    <property type="nucleotide sequence ID" value="NZ_SNYJ01000002.1"/>
</dbReference>
<reference evidence="1 2" key="1">
    <citation type="submission" date="2019-03" db="EMBL/GenBank/DDBJ databases">
        <title>Genomic Encyclopedia of Type Strains, Phase IV (KMG-IV): sequencing the most valuable type-strain genomes for metagenomic binning, comparative biology and taxonomic classification.</title>
        <authorList>
            <person name="Goeker M."/>
        </authorList>
    </citation>
    <scope>NUCLEOTIDE SEQUENCE [LARGE SCALE GENOMIC DNA]</scope>
    <source>
        <strain evidence="1 2">DSM 28697</strain>
    </source>
</reference>
<comment type="caution">
    <text evidence="1">The sequence shown here is derived from an EMBL/GenBank/DDBJ whole genome shotgun (WGS) entry which is preliminary data.</text>
</comment>
<dbReference type="AlphaFoldDB" id="A0A4R6U8I4"/>
<proteinExistence type="predicted"/>
<accession>A0A4R6U8I4</accession>
<dbReference type="OrthoDB" id="2938417at2"/>
<evidence type="ECO:0000313" key="1">
    <source>
        <dbReference type="EMBL" id="TDQ42116.1"/>
    </source>
</evidence>
<dbReference type="EMBL" id="SNYJ01000002">
    <property type="protein sequence ID" value="TDQ42116.1"/>
    <property type="molecule type" value="Genomic_DNA"/>
</dbReference>
<organism evidence="1 2">
    <name type="scientific">Aureibacillus halotolerans</name>
    <dbReference type="NCBI Taxonomy" id="1508390"/>
    <lineage>
        <taxon>Bacteria</taxon>
        <taxon>Bacillati</taxon>
        <taxon>Bacillota</taxon>
        <taxon>Bacilli</taxon>
        <taxon>Bacillales</taxon>
        <taxon>Bacillaceae</taxon>
        <taxon>Aureibacillus</taxon>
    </lineage>
</organism>